<feature type="region of interest" description="Disordered" evidence="1">
    <location>
        <begin position="1"/>
        <end position="36"/>
    </location>
</feature>
<dbReference type="RefSeq" id="WP_311675917.1">
    <property type="nucleotide sequence ID" value="NZ_JAVREQ010000034.1"/>
</dbReference>
<accession>A0ABU2NZA4</accession>
<dbReference type="Proteomes" id="UP001183414">
    <property type="component" value="Unassembled WGS sequence"/>
</dbReference>
<proteinExistence type="predicted"/>
<dbReference type="EMBL" id="JAVREQ010000034">
    <property type="protein sequence ID" value="MDT0382320.1"/>
    <property type="molecule type" value="Genomic_DNA"/>
</dbReference>
<organism evidence="2 3">
    <name type="scientific">Streptomyces hazeniae</name>
    <dbReference type="NCBI Taxonomy" id="3075538"/>
    <lineage>
        <taxon>Bacteria</taxon>
        <taxon>Bacillati</taxon>
        <taxon>Actinomycetota</taxon>
        <taxon>Actinomycetes</taxon>
        <taxon>Kitasatosporales</taxon>
        <taxon>Streptomycetaceae</taxon>
        <taxon>Streptomyces</taxon>
    </lineage>
</organism>
<name>A0ABU2NZA4_9ACTN</name>
<comment type="caution">
    <text evidence="2">The sequence shown here is derived from an EMBL/GenBank/DDBJ whole genome shotgun (WGS) entry which is preliminary data.</text>
</comment>
<reference evidence="3" key="1">
    <citation type="submission" date="2023-07" db="EMBL/GenBank/DDBJ databases">
        <title>30 novel species of actinomycetes from the DSMZ collection.</title>
        <authorList>
            <person name="Nouioui I."/>
        </authorList>
    </citation>
    <scope>NUCLEOTIDE SEQUENCE [LARGE SCALE GENOMIC DNA]</scope>
    <source>
        <strain evidence="3">DSM 42041</strain>
    </source>
</reference>
<gene>
    <name evidence="2" type="ORF">RM572_26530</name>
</gene>
<evidence type="ECO:0000256" key="1">
    <source>
        <dbReference type="SAM" id="MobiDB-lite"/>
    </source>
</evidence>
<feature type="region of interest" description="Disordered" evidence="1">
    <location>
        <begin position="125"/>
        <end position="156"/>
    </location>
</feature>
<sequence length="156" mass="16656">MHSSRTSDPPGVVRPTPHDHREPTLTTTPSDPTGNFRHALLLQQLTDELNATEDFDSAATLVDLVLEPGDGLLDTLADFFEAAGAKVRESEHDDAFDLEAELNAAATHTRSLGEDLHTATVRMRALTPPPAPPELPATLPAAPAPVPPRPATAHTR</sequence>
<evidence type="ECO:0000313" key="2">
    <source>
        <dbReference type="EMBL" id="MDT0382320.1"/>
    </source>
</evidence>
<evidence type="ECO:0000313" key="3">
    <source>
        <dbReference type="Proteomes" id="UP001183414"/>
    </source>
</evidence>
<feature type="compositionally biased region" description="Polar residues" evidence="1">
    <location>
        <begin position="24"/>
        <end position="33"/>
    </location>
</feature>
<protein>
    <submittedName>
        <fullName evidence="2">Uncharacterized protein</fullName>
    </submittedName>
</protein>
<keyword evidence="3" id="KW-1185">Reference proteome</keyword>